<protein>
    <recommendedName>
        <fullName evidence="4">ER membrane protein complex subunit 1</fullName>
    </recommendedName>
</protein>
<evidence type="ECO:0000256" key="9">
    <source>
        <dbReference type="ARBA" id="ARBA00023136"/>
    </source>
</evidence>
<keyword evidence="5" id="KW-0812">Transmembrane</keyword>
<evidence type="ECO:0000256" key="7">
    <source>
        <dbReference type="ARBA" id="ARBA00022824"/>
    </source>
</evidence>
<evidence type="ECO:0000256" key="8">
    <source>
        <dbReference type="ARBA" id="ARBA00022989"/>
    </source>
</evidence>
<reference evidence="14" key="1">
    <citation type="journal article" date="2013" name="Genome Announc.">
        <title>Genome sequence of the food spoilage yeast Zygosaccharomyces bailii CLIB 213(T).</title>
        <authorList>
            <person name="Galeote V."/>
            <person name="Bigey F."/>
            <person name="Devillers H."/>
            <person name="Neuveglise C."/>
            <person name="Dequin S."/>
        </authorList>
    </citation>
    <scope>NUCLEOTIDE SEQUENCE [LARGE SCALE GENOMIC DNA]</scope>
    <source>
        <strain evidence="14">CLIB 213 / ATCC 58445 / CBS 680 / CCRC 21525 / NBRC 1098 / NCYC 1416 / NRRL Y-2227</strain>
    </source>
</reference>
<dbReference type="Proteomes" id="UP000019375">
    <property type="component" value="Unassembled WGS sequence"/>
</dbReference>
<dbReference type="AlphaFoldDB" id="A0A8J2XAX8"/>
<evidence type="ECO:0000313" key="14">
    <source>
        <dbReference type="Proteomes" id="UP000019375"/>
    </source>
</evidence>
<feature type="chain" id="PRO_5035329121" description="ER membrane protein complex subunit 1" evidence="11">
    <location>
        <begin position="18"/>
        <end position="734"/>
    </location>
</feature>
<keyword evidence="6 11" id="KW-0732">Signal</keyword>
<evidence type="ECO:0000259" key="12">
    <source>
        <dbReference type="Pfam" id="PF07774"/>
    </source>
</evidence>
<gene>
    <name evidence="13" type="ORF">BN860_02190g</name>
</gene>
<evidence type="ECO:0000256" key="2">
    <source>
        <dbReference type="ARBA" id="ARBA00007904"/>
    </source>
</evidence>
<comment type="subcellular location">
    <subcellularLocation>
        <location evidence="1">Endoplasmic reticulum membrane</location>
        <topology evidence="1">Single-pass type I membrane protein</topology>
    </subcellularLocation>
</comment>
<keyword evidence="7" id="KW-0256">Endoplasmic reticulum</keyword>
<dbReference type="PANTHER" id="PTHR21573">
    <property type="entry name" value="ER MEMBRANE PROTEIN COMPLEX SUBUNIT 1"/>
    <property type="match status" value="1"/>
</dbReference>
<evidence type="ECO:0000256" key="10">
    <source>
        <dbReference type="ARBA" id="ARBA00023180"/>
    </source>
</evidence>
<comment type="similarity">
    <text evidence="2">Belongs to the EMC1 family.</text>
</comment>
<evidence type="ECO:0000313" key="13">
    <source>
        <dbReference type="EMBL" id="CDF91832.1"/>
    </source>
</evidence>
<keyword evidence="8" id="KW-1133">Transmembrane helix</keyword>
<evidence type="ECO:0000256" key="4">
    <source>
        <dbReference type="ARBA" id="ARBA00020824"/>
    </source>
</evidence>
<keyword evidence="10" id="KW-0325">Glycoprotein</keyword>
<keyword evidence="14" id="KW-1185">Reference proteome</keyword>
<accession>A0A8J2XAX8</accession>
<dbReference type="PANTHER" id="PTHR21573:SF0">
    <property type="entry name" value="ER MEMBRANE PROTEIN COMPLEX SUBUNIT 1"/>
    <property type="match status" value="1"/>
</dbReference>
<dbReference type="OrthoDB" id="28092at2759"/>
<keyword evidence="9" id="KW-0472">Membrane</keyword>
<dbReference type="InterPro" id="IPR026895">
    <property type="entry name" value="EMC1"/>
</dbReference>
<dbReference type="EMBL" id="HG316467">
    <property type="protein sequence ID" value="CDF91832.1"/>
    <property type="molecule type" value="Genomic_DNA"/>
</dbReference>
<evidence type="ECO:0000256" key="11">
    <source>
        <dbReference type="SAM" id="SignalP"/>
    </source>
</evidence>
<evidence type="ECO:0000256" key="5">
    <source>
        <dbReference type="ARBA" id="ARBA00022692"/>
    </source>
</evidence>
<dbReference type="Pfam" id="PF07774">
    <property type="entry name" value="EMC1_C"/>
    <property type="match status" value="1"/>
</dbReference>
<feature type="domain" description="ER membrane protein complex subunit 1 C-terminal" evidence="12">
    <location>
        <begin position="515"/>
        <end position="730"/>
    </location>
</feature>
<comment type="subunit">
    <text evidence="3">Component of the ER membrane protein complex (EMC).</text>
</comment>
<dbReference type="InterPro" id="IPR011678">
    <property type="entry name" value="EMC1_C"/>
</dbReference>
<dbReference type="InterPro" id="IPR011047">
    <property type="entry name" value="Quinoprotein_ADH-like_sf"/>
</dbReference>
<name>A0A8J2XAX8_ZYGB2</name>
<organism evidence="13 14">
    <name type="scientific">Zygosaccharomyces bailii (strain CLIB 213 / ATCC 58445 / CBS 680 / BCRC 21525 / NBRC 1098 / NCYC 1416 / NRRL Y-2227)</name>
    <dbReference type="NCBI Taxonomy" id="1333698"/>
    <lineage>
        <taxon>Eukaryota</taxon>
        <taxon>Fungi</taxon>
        <taxon>Dikarya</taxon>
        <taxon>Ascomycota</taxon>
        <taxon>Saccharomycotina</taxon>
        <taxon>Saccharomycetes</taxon>
        <taxon>Saccharomycetales</taxon>
        <taxon>Saccharomycetaceae</taxon>
        <taxon>Zygosaccharomyces</taxon>
    </lineage>
</organism>
<dbReference type="GO" id="GO:0072546">
    <property type="term" value="C:EMC complex"/>
    <property type="evidence" value="ECO:0007669"/>
    <property type="project" value="InterPro"/>
</dbReference>
<feature type="signal peptide" evidence="11">
    <location>
        <begin position="1"/>
        <end position="17"/>
    </location>
</feature>
<sequence length="734" mass="83423">MIGLFGYLLLFISAVQAVYSDEAFETDWQLQNIGEYQCVFENGDQKYLVALSELGNRTLISFINEFNGNLFYRQQLEFKAVDAMTTEHGAEFVLKDDHGFLRAFNGSTGFPIEKDLSNFSFNSHCKPNMSGFKVMNNSLQIIDPDSALVVFQVELWNSFEKVEYIRTDFAGNLKLLYSTVDSEYVFQSIEDGDVKSEWSRDEKTTDVVAHTVIDLPDSSLDAISQELLMEEDTASAWDAYKYRVSKNWQRFKLYLKKHNYSPGSIVNDMLKSDDDASNKKRDLIFGLAKYLVVATEKSRIIALNIKNGTAEWSLRSSLNDIVLLEWFPQSRELVAFGKDGTYEFYSLANLSSPALTRTGVLGKKNIKSISLLDGVKFLVTTHDALSSVVSLSPNDEPAPNTFICTHDESRIHGNVVSSNGQLKETWTIALEESEKLVGFAVREDHPVVTLGQTLGNRTVLYKYLYPNLACYAVFNSASGRLYVNLIDTVTGALFYTQYHDDRTNPDMPIDMVFGEHWFIYSYFSEEPIPEQKLVVVDLFESLQPNTRVSASSTELDPLKGVHRPQVLSKAYFFPEVIKHMRLSETKFGITIKSIVLELENGQITYLTRTLLNARREQEFKMSDDDKKEFMMVPYHSTLPINDHFMITHVRHLMWGPNSELISIPTNLESTSFVCDLGHDIFCARISPSGQFDVMSPTFERVKLIGTIVGLIVLCYFVKPSVEARKLKNSWMVRS</sequence>
<dbReference type="GO" id="GO:0034975">
    <property type="term" value="P:protein folding in endoplasmic reticulum"/>
    <property type="evidence" value="ECO:0007669"/>
    <property type="project" value="TreeGrafter"/>
</dbReference>
<evidence type="ECO:0000256" key="1">
    <source>
        <dbReference type="ARBA" id="ARBA00004115"/>
    </source>
</evidence>
<dbReference type="SUPFAM" id="SSF50998">
    <property type="entry name" value="Quinoprotein alcohol dehydrogenase-like"/>
    <property type="match status" value="1"/>
</dbReference>
<evidence type="ECO:0000256" key="6">
    <source>
        <dbReference type="ARBA" id="ARBA00022729"/>
    </source>
</evidence>
<evidence type="ECO:0000256" key="3">
    <source>
        <dbReference type="ARBA" id="ARBA00011276"/>
    </source>
</evidence>
<proteinExistence type="inferred from homology"/>